<dbReference type="InterPro" id="IPR001680">
    <property type="entry name" value="WD40_rpt"/>
</dbReference>
<reference evidence="7" key="1">
    <citation type="journal article" date="2020" name="Stud. Mycol.">
        <title>101 Dothideomycetes genomes: a test case for predicting lifestyles and emergence of pathogens.</title>
        <authorList>
            <person name="Haridas S."/>
            <person name="Albert R."/>
            <person name="Binder M."/>
            <person name="Bloem J."/>
            <person name="Labutti K."/>
            <person name="Salamov A."/>
            <person name="Andreopoulos B."/>
            <person name="Baker S."/>
            <person name="Barry K."/>
            <person name="Bills G."/>
            <person name="Bluhm B."/>
            <person name="Cannon C."/>
            <person name="Castanera R."/>
            <person name="Culley D."/>
            <person name="Daum C."/>
            <person name="Ezra D."/>
            <person name="Gonzalez J."/>
            <person name="Henrissat B."/>
            <person name="Kuo A."/>
            <person name="Liang C."/>
            <person name="Lipzen A."/>
            <person name="Lutzoni F."/>
            <person name="Magnuson J."/>
            <person name="Mondo S."/>
            <person name="Nolan M."/>
            <person name="Ohm R."/>
            <person name="Pangilinan J."/>
            <person name="Park H.-J."/>
            <person name="Ramirez L."/>
            <person name="Alfaro M."/>
            <person name="Sun H."/>
            <person name="Tritt A."/>
            <person name="Yoshinaga Y."/>
            <person name="Zwiers L.-H."/>
            <person name="Turgeon B."/>
            <person name="Goodwin S."/>
            <person name="Spatafora J."/>
            <person name="Crous P."/>
            <person name="Grigoriev I."/>
        </authorList>
    </citation>
    <scope>NUCLEOTIDE SEQUENCE</scope>
    <source>
        <strain evidence="7">CBS 113979</strain>
    </source>
</reference>
<keyword evidence="2" id="KW-0853">WD repeat</keyword>
<accession>A0A6G1HB67</accession>
<feature type="compositionally biased region" description="Basic residues" evidence="6">
    <location>
        <begin position="406"/>
        <end position="417"/>
    </location>
</feature>
<dbReference type="AlphaFoldDB" id="A0A6G1HB67"/>
<dbReference type="InterPro" id="IPR015943">
    <property type="entry name" value="WD40/YVTN_repeat-like_dom_sf"/>
</dbReference>
<dbReference type="Proteomes" id="UP000800041">
    <property type="component" value="Unassembled WGS sequence"/>
</dbReference>
<evidence type="ECO:0000256" key="3">
    <source>
        <dbReference type="ARBA" id="ARBA00022737"/>
    </source>
</evidence>
<keyword evidence="3" id="KW-0677">Repeat</keyword>
<dbReference type="SUPFAM" id="SSF50978">
    <property type="entry name" value="WD40 repeat-like"/>
    <property type="match status" value="1"/>
</dbReference>
<feature type="region of interest" description="Disordered" evidence="6">
    <location>
        <begin position="350"/>
        <end position="435"/>
    </location>
</feature>
<organism evidence="7 8">
    <name type="scientific">Aulographum hederae CBS 113979</name>
    <dbReference type="NCBI Taxonomy" id="1176131"/>
    <lineage>
        <taxon>Eukaryota</taxon>
        <taxon>Fungi</taxon>
        <taxon>Dikarya</taxon>
        <taxon>Ascomycota</taxon>
        <taxon>Pezizomycotina</taxon>
        <taxon>Dothideomycetes</taxon>
        <taxon>Pleosporomycetidae</taxon>
        <taxon>Aulographales</taxon>
        <taxon>Aulographaceae</taxon>
    </lineage>
</organism>
<comment type="similarity">
    <text evidence="1">Belongs to the WD repeat WDR55 family.</text>
</comment>
<evidence type="ECO:0000313" key="7">
    <source>
        <dbReference type="EMBL" id="KAF1990292.1"/>
    </source>
</evidence>
<dbReference type="Pfam" id="PF00400">
    <property type="entry name" value="WD40"/>
    <property type="match status" value="1"/>
</dbReference>
<dbReference type="PANTHER" id="PTHR44019">
    <property type="entry name" value="WD REPEAT-CONTAINING PROTEIN 55"/>
    <property type="match status" value="1"/>
</dbReference>
<keyword evidence="8" id="KW-1185">Reference proteome</keyword>
<name>A0A6G1HB67_9PEZI</name>
<dbReference type="SMART" id="SM00320">
    <property type="entry name" value="WD40"/>
    <property type="match status" value="3"/>
</dbReference>
<feature type="compositionally biased region" description="Acidic residues" evidence="6">
    <location>
        <begin position="352"/>
        <end position="371"/>
    </location>
</feature>
<dbReference type="InterPro" id="IPR036322">
    <property type="entry name" value="WD40_repeat_dom_sf"/>
</dbReference>
<dbReference type="OrthoDB" id="2288928at2759"/>
<dbReference type="PANTHER" id="PTHR44019:SF20">
    <property type="entry name" value="WD REPEAT-CONTAINING PROTEIN 55"/>
    <property type="match status" value="1"/>
</dbReference>
<dbReference type="Gene3D" id="2.130.10.10">
    <property type="entry name" value="YVTN repeat-like/Quinoprotein amine dehydrogenase"/>
    <property type="match status" value="2"/>
</dbReference>
<evidence type="ECO:0000256" key="2">
    <source>
        <dbReference type="ARBA" id="ARBA00022574"/>
    </source>
</evidence>
<evidence type="ECO:0000256" key="4">
    <source>
        <dbReference type="ARBA" id="ARBA00039238"/>
    </source>
</evidence>
<evidence type="ECO:0000313" key="8">
    <source>
        <dbReference type="Proteomes" id="UP000800041"/>
    </source>
</evidence>
<evidence type="ECO:0000256" key="6">
    <source>
        <dbReference type="SAM" id="MobiDB-lite"/>
    </source>
</evidence>
<sequence length="435" mass="46036">MFDTICNLPLTSDLFSLAIHPKEPLLAVGLASGHVEALRLPAVAGSPVSASSSSENGVGHVDSAWRTRRHKESCRSLAFSSDGEQLYSAGADGLVKAAMTETGKVVGKIAVPLNSSTDEIDAPTLLRVLSPQTLLLATDSSALHIYDLRASSPFTTPRPQQTHRPHEDYISSLTPLPPSAASTSGFSKQWVTTGGTTLAVTDLRRGVMVRSEDQEEELLSSTMVTGWYTKGNATGEKLLVGDGSGVVTLWDRGVWDDQDERIIIDRGVGGGESVDAIAQLPEGVGPGGKVVAVGLGNGLVRFVNLGPNKIIDSLSHDEQGEGVVALDFDVGGRMISGGGQSLKVWHEKLEADSEDEEDEVLEDAELDDDADTSPVEDVAAVKKRALNGSDDDSGKGEESSEEETSRKRRKKKRRNKGKVPNGGGKSVTAAFKGLD</sequence>
<proteinExistence type="inferred from homology"/>
<gene>
    <name evidence="7" type="ORF">K402DRAFT_389920</name>
</gene>
<protein>
    <recommendedName>
        <fullName evidence="4">WD repeat-containing protein JIP5</fullName>
    </recommendedName>
    <alternativeName>
        <fullName evidence="5">WD repeat-containing protein jip5</fullName>
    </alternativeName>
</protein>
<evidence type="ECO:0000256" key="5">
    <source>
        <dbReference type="ARBA" id="ARBA00039514"/>
    </source>
</evidence>
<evidence type="ECO:0000256" key="1">
    <source>
        <dbReference type="ARBA" id="ARBA00007625"/>
    </source>
</evidence>
<dbReference type="InterPro" id="IPR050505">
    <property type="entry name" value="WDR55/POC1"/>
</dbReference>
<dbReference type="EMBL" id="ML977142">
    <property type="protein sequence ID" value="KAF1990292.1"/>
    <property type="molecule type" value="Genomic_DNA"/>
</dbReference>